<dbReference type="STRING" id="658457.SAMN05216601_113118"/>
<dbReference type="NCBIfam" id="NF040657">
    <property type="entry name" value="immun_SitI3"/>
    <property type="match status" value="1"/>
</dbReference>
<dbReference type="RefSeq" id="WP_139220776.1">
    <property type="nucleotide sequence ID" value="NZ_FOWP01000013.1"/>
</dbReference>
<evidence type="ECO:0000313" key="2">
    <source>
        <dbReference type="Proteomes" id="UP000182400"/>
    </source>
</evidence>
<dbReference type="InterPro" id="IPR049799">
    <property type="entry name" value="SitI3-like"/>
</dbReference>
<reference evidence="1 2" key="1">
    <citation type="submission" date="2016-10" db="EMBL/GenBank/DDBJ databases">
        <authorList>
            <person name="de Groot N.N."/>
        </authorList>
    </citation>
    <scope>NUCLEOTIDE SEQUENCE [LARGE SCALE GENOMIC DNA]</scope>
    <source>
        <strain evidence="1 2">CCUG 59231</strain>
    </source>
</reference>
<dbReference type="Proteomes" id="UP000182400">
    <property type="component" value="Unassembled WGS sequence"/>
</dbReference>
<gene>
    <name evidence="1" type="ORF">SAMN05216601_113118</name>
</gene>
<organism evidence="1 2">
    <name type="scientific">Ectopseudomonas composti</name>
    <dbReference type="NCBI Taxonomy" id="658457"/>
    <lineage>
        <taxon>Bacteria</taxon>
        <taxon>Pseudomonadati</taxon>
        <taxon>Pseudomonadota</taxon>
        <taxon>Gammaproteobacteria</taxon>
        <taxon>Pseudomonadales</taxon>
        <taxon>Pseudomonadaceae</taxon>
        <taxon>Ectopseudomonas</taxon>
    </lineage>
</organism>
<name>A0A1I5QYR8_9GAMM</name>
<proteinExistence type="predicted"/>
<evidence type="ECO:0000313" key="1">
    <source>
        <dbReference type="EMBL" id="SFP51395.1"/>
    </source>
</evidence>
<protein>
    <submittedName>
        <fullName evidence="1">Uncharacterized protein</fullName>
    </submittedName>
</protein>
<dbReference type="EMBL" id="FOWP01000013">
    <property type="protein sequence ID" value="SFP51395.1"/>
    <property type="molecule type" value="Genomic_DNA"/>
</dbReference>
<accession>A0A1I5QYR8</accession>
<dbReference type="OrthoDB" id="7059473at2"/>
<dbReference type="AlphaFoldDB" id="A0A1I5QYR8"/>
<sequence length="140" mass="16040">MSIDYQFYLAPLSYTSVMASIDFRTLEDREHVIQGEIGNSGLMAYLVKNPAPDEFSMEELQFSPTCQLILSPDLGNYEQSMSALIATINQLVPVAKASALYMNNELLLLDKLDNQTTLYTSDKDWWEEHIENIRFPHSQR</sequence>